<dbReference type="GO" id="GO:0016989">
    <property type="term" value="F:sigma factor antagonist activity"/>
    <property type="evidence" value="ECO:0007669"/>
    <property type="project" value="TreeGrafter"/>
</dbReference>
<dbReference type="EMBL" id="CP003349">
    <property type="protein sequence ID" value="AFD05238.1"/>
    <property type="molecule type" value="Genomic_DNA"/>
</dbReference>
<dbReference type="Pfam" id="PF16344">
    <property type="entry name" value="FecR_C"/>
    <property type="match status" value="1"/>
</dbReference>
<dbReference type="Gene3D" id="3.55.50.30">
    <property type="match status" value="1"/>
</dbReference>
<evidence type="ECO:0000259" key="2">
    <source>
        <dbReference type="Pfam" id="PF16344"/>
    </source>
</evidence>
<dbReference type="STRING" id="929556.Solca_0082"/>
<dbReference type="FunFam" id="2.60.120.1440:FF:000001">
    <property type="entry name" value="Putative anti-sigma factor"/>
    <property type="match status" value="1"/>
</dbReference>
<dbReference type="PIRSF" id="PIRSF018266">
    <property type="entry name" value="FecR"/>
    <property type="match status" value="1"/>
</dbReference>
<dbReference type="KEGG" id="scn:Solca_0082"/>
<accession>H8KT55</accession>
<dbReference type="InterPro" id="IPR006860">
    <property type="entry name" value="FecR"/>
</dbReference>
<name>H8KT55_SOLCM</name>
<keyword evidence="4" id="KW-1185">Reference proteome</keyword>
<organism evidence="3 4">
    <name type="scientific">Solitalea canadensis (strain ATCC 29591 / DSM 3403 / JCM 21819 / LMG 8368 / NBRC 15130 / NCIMB 12057 / USAM 9D)</name>
    <name type="common">Flexibacter canadensis</name>
    <dbReference type="NCBI Taxonomy" id="929556"/>
    <lineage>
        <taxon>Bacteria</taxon>
        <taxon>Pseudomonadati</taxon>
        <taxon>Bacteroidota</taxon>
        <taxon>Sphingobacteriia</taxon>
        <taxon>Sphingobacteriales</taxon>
        <taxon>Sphingobacteriaceae</taxon>
        <taxon>Solitalea</taxon>
    </lineage>
</organism>
<dbReference type="HOGENOM" id="CLU_050192_1_0_10"/>
<sequence>MNKQEVEKLFEKYNKGLASPQEQIMLERWYHQELAKQQLSDDEADFVSLKEEIWDGVLDRAGLQENKSVKKLFPLWAKIAAAASIVLLISIGINSYLAKRASENTELANANKIAPGSNKAILTLSNGQKISLTDASKGTLANESGIVITKTADGQLTYKFSNSTDINASALINTIETPRGGQHQITLPDGTVVTLNAASSLKFPASFTGLANRKVELSGEAYFEVAKDKKHPFIVQSGSQEVEVLGTHFNVNTYPDEKAAKTTLLEGSVKVSANGNAHLLIPGQQSILTNNTVDIVTANIKETMAWKNGYFRFNDDRIDEIMPLLSRWYDVEVNYEGKISDERFSGTISRYKNINEVLAMLSYSNAVKFKIEGRRITVMK</sequence>
<reference evidence="3" key="1">
    <citation type="submission" date="2012-02" db="EMBL/GenBank/DDBJ databases">
        <title>The complete genome of Solitalea canadensis DSM 3403.</title>
        <authorList>
            <consortium name="US DOE Joint Genome Institute (JGI-PGF)"/>
            <person name="Lucas S."/>
            <person name="Copeland A."/>
            <person name="Lapidus A."/>
            <person name="Glavina del Rio T."/>
            <person name="Dalin E."/>
            <person name="Tice H."/>
            <person name="Bruce D."/>
            <person name="Goodwin L."/>
            <person name="Pitluck S."/>
            <person name="Peters L."/>
            <person name="Ovchinnikova G."/>
            <person name="Lu M."/>
            <person name="Kyrpides N."/>
            <person name="Mavromatis K."/>
            <person name="Ivanova N."/>
            <person name="Brettin T."/>
            <person name="Detter J.C."/>
            <person name="Han C."/>
            <person name="Larimer F."/>
            <person name="Land M."/>
            <person name="Hauser L."/>
            <person name="Markowitz V."/>
            <person name="Cheng J.-F."/>
            <person name="Hugenholtz P."/>
            <person name="Woyke T."/>
            <person name="Wu D."/>
            <person name="Spring S."/>
            <person name="Schroeder M."/>
            <person name="Kopitz M."/>
            <person name="Brambilla E."/>
            <person name="Klenk H.-P."/>
            <person name="Eisen J.A."/>
        </authorList>
    </citation>
    <scope>NUCLEOTIDE SEQUENCE</scope>
    <source>
        <strain evidence="3">DSM 3403</strain>
    </source>
</reference>
<dbReference type="eggNOG" id="COG3712">
    <property type="taxonomic scope" value="Bacteria"/>
</dbReference>
<dbReference type="Proteomes" id="UP000007590">
    <property type="component" value="Chromosome"/>
</dbReference>
<feature type="domain" description="FecR protein" evidence="1">
    <location>
        <begin position="174"/>
        <end position="270"/>
    </location>
</feature>
<dbReference type="InterPro" id="IPR012373">
    <property type="entry name" value="Ferrdict_sens_TM"/>
</dbReference>
<dbReference type="InterPro" id="IPR032508">
    <property type="entry name" value="FecR_C"/>
</dbReference>
<dbReference type="PANTHER" id="PTHR30273:SF2">
    <property type="entry name" value="PROTEIN FECR"/>
    <property type="match status" value="1"/>
</dbReference>
<evidence type="ECO:0000313" key="4">
    <source>
        <dbReference type="Proteomes" id="UP000007590"/>
    </source>
</evidence>
<protein>
    <submittedName>
        <fullName evidence="3">Fe2+-dicitrate sensor, membrane component</fullName>
    </submittedName>
</protein>
<evidence type="ECO:0000313" key="3">
    <source>
        <dbReference type="EMBL" id="AFD05238.1"/>
    </source>
</evidence>
<dbReference type="RefSeq" id="WP_014678466.1">
    <property type="nucleotide sequence ID" value="NC_017770.1"/>
</dbReference>
<feature type="domain" description="Protein FecR C-terminal" evidence="2">
    <location>
        <begin position="310"/>
        <end position="378"/>
    </location>
</feature>
<dbReference type="Pfam" id="PF04773">
    <property type="entry name" value="FecR"/>
    <property type="match status" value="1"/>
</dbReference>
<dbReference type="AlphaFoldDB" id="H8KT55"/>
<gene>
    <name evidence="3" type="ordered locus">Solca_0082</name>
</gene>
<dbReference type="PANTHER" id="PTHR30273">
    <property type="entry name" value="PERIPLASMIC SIGNAL SENSOR AND SIGMA FACTOR ACTIVATOR FECR-RELATED"/>
    <property type="match status" value="1"/>
</dbReference>
<dbReference type="Gene3D" id="2.60.120.1440">
    <property type="match status" value="1"/>
</dbReference>
<evidence type="ECO:0000259" key="1">
    <source>
        <dbReference type="Pfam" id="PF04773"/>
    </source>
</evidence>
<proteinExistence type="predicted"/>
<dbReference type="OrthoDB" id="1099963at2"/>